<name>A0A6J5MS32_9CAUD</name>
<accession>A0A6J5MS32</accession>
<protein>
    <submittedName>
        <fullName evidence="1">Uncharacterized protein</fullName>
    </submittedName>
</protein>
<sequence>MIKEYEIVYCKECNAVKITDSDKTCLICNGTSEVIGFEHKVIQDILEVELSMGDSNG</sequence>
<organism evidence="1">
    <name type="scientific">uncultured Caudovirales phage</name>
    <dbReference type="NCBI Taxonomy" id="2100421"/>
    <lineage>
        <taxon>Viruses</taxon>
        <taxon>Duplodnaviria</taxon>
        <taxon>Heunggongvirae</taxon>
        <taxon>Uroviricota</taxon>
        <taxon>Caudoviricetes</taxon>
        <taxon>Peduoviridae</taxon>
        <taxon>Maltschvirus</taxon>
        <taxon>Maltschvirus maltsch</taxon>
    </lineage>
</organism>
<dbReference type="EMBL" id="LR796523">
    <property type="protein sequence ID" value="CAB4149568.1"/>
    <property type="molecule type" value="Genomic_DNA"/>
</dbReference>
<evidence type="ECO:0000313" key="1">
    <source>
        <dbReference type="EMBL" id="CAB4149568.1"/>
    </source>
</evidence>
<proteinExistence type="predicted"/>
<reference evidence="1" key="1">
    <citation type="submission" date="2020-04" db="EMBL/GenBank/DDBJ databases">
        <authorList>
            <person name="Chiriac C."/>
            <person name="Salcher M."/>
            <person name="Ghai R."/>
            <person name="Kavagutti S V."/>
        </authorList>
    </citation>
    <scope>NUCLEOTIDE SEQUENCE</scope>
</reference>
<gene>
    <name evidence="1" type="ORF">UFOVP552_9</name>
</gene>